<feature type="region of interest" description="Disordered" evidence="1">
    <location>
        <begin position="1"/>
        <end position="68"/>
    </location>
</feature>
<feature type="compositionally biased region" description="Polar residues" evidence="1">
    <location>
        <begin position="487"/>
        <end position="500"/>
    </location>
</feature>
<proteinExistence type="predicted"/>
<name>A0AAD6HFA1_9EURO</name>
<evidence type="ECO:0000313" key="2">
    <source>
        <dbReference type="EMBL" id="KAJ5712335.1"/>
    </source>
</evidence>
<reference evidence="2" key="2">
    <citation type="submission" date="2023-01" db="EMBL/GenBank/DDBJ databases">
        <authorList>
            <person name="Petersen C."/>
        </authorList>
    </citation>
    <scope>NUCLEOTIDE SEQUENCE</scope>
    <source>
        <strain evidence="2">IBT 17514</strain>
    </source>
</reference>
<accession>A0AAD6HFA1</accession>
<dbReference type="AlphaFoldDB" id="A0AAD6HFA1"/>
<keyword evidence="3" id="KW-1185">Reference proteome</keyword>
<dbReference type="Gene3D" id="1.10.510.10">
    <property type="entry name" value="Transferase(Phosphotransferase) domain 1"/>
    <property type="match status" value="1"/>
</dbReference>
<sequence>MADNSSPDYKSLYLQAEERRKQEEERRKEAEEREQQAEEREKQAEEREKQEAEGRRQAEERNQQTSFTELLRHCHDTISRQLRVETPSRSTTGKIPAPTGKFCPTRLDHWADCPEQMVRIYNSVCQYLQPEPERAQRLFSSLPELEGLGRRFARKPLSSEQDLEAYERFGVEEHVHDIIAELCQIPAARAEFGLGDGIQFSNHTHSLSRDETVGADESNLSSTPHPRPDQFCIHRVDGNTNTLLTTIEYKPPHKLPVAALRMGLRPMDLWKTMVRSNKIPTDQDAKLRYNAERLACSAVVQEYHAMFEEGCEYSYVTNGLTRILLRVPQNEPTTLYYFFCDPHSEVDPAGDKISQLLKTSVARVLCLCLMAFRSPSRGQEWRNRWRPELHTWQTSFEHTRSQIPSKELQQIPHSDSTNPDFPSPEFGSSYDPPSSSPPASPSDGRRVPTRSQSNRAPLETRPRSRSPNSSGSDTNQTTGHKRKISQVMPSPSAWRSGQRQESTRNQEDHSRRCAAQFCTQRCLLGLQTGEPLDELCPNLNHHREGQNDLSQHPISVEELMISLKSQLDENIDRCIPYGRCGSYGAPFKLTCMKYGYTVIGKGTTSGLWKEVSREAQVYQVLRKAQASAVPVFLGTIDLAKIYFLHGAGQIRHMLVMGWGGESTAKMDLTQRLHREIHKSNKEIKTLGIIHDDLRLDNILWSEELGRALIIDFHRSTLRRRPAKQRPGPVKRRLCQAEAADVKRVRVL</sequence>
<feature type="compositionally biased region" description="Basic and acidic residues" evidence="1">
    <location>
        <begin position="16"/>
        <end position="62"/>
    </location>
</feature>
<feature type="compositionally biased region" description="Polar residues" evidence="1">
    <location>
        <begin position="396"/>
        <end position="420"/>
    </location>
</feature>
<evidence type="ECO:0008006" key="4">
    <source>
        <dbReference type="Google" id="ProtNLM"/>
    </source>
</evidence>
<gene>
    <name evidence="2" type="ORF">N7493_008803</name>
</gene>
<protein>
    <recommendedName>
        <fullName evidence="4">Protein kinase domain-containing protein</fullName>
    </recommendedName>
</protein>
<comment type="caution">
    <text evidence="2">The sequence shown here is derived from an EMBL/GenBank/DDBJ whole genome shotgun (WGS) entry which is preliminary data.</text>
</comment>
<dbReference type="SUPFAM" id="SSF56112">
    <property type="entry name" value="Protein kinase-like (PK-like)"/>
    <property type="match status" value="1"/>
</dbReference>
<feature type="region of interest" description="Disordered" evidence="1">
    <location>
        <begin position="396"/>
        <end position="508"/>
    </location>
</feature>
<dbReference type="Proteomes" id="UP001215712">
    <property type="component" value="Unassembled WGS sequence"/>
</dbReference>
<evidence type="ECO:0000313" key="3">
    <source>
        <dbReference type="Proteomes" id="UP001215712"/>
    </source>
</evidence>
<feature type="region of interest" description="Disordered" evidence="1">
    <location>
        <begin position="207"/>
        <end position="229"/>
    </location>
</feature>
<dbReference type="EMBL" id="JAQJAN010000013">
    <property type="protein sequence ID" value="KAJ5712335.1"/>
    <property type="molecule type" value="Genomic_DNA"/>
</dbReference>
<organism evidence="2 3">
    <name type="scientific">Penicillium malachiteum</name>
    <dbReference type="NCBI Taxonomy" id="1324776"/>
    <lineage>
        <taxon>Eukaryota</taxon>
        <taxon>Fungi</taxon>
        <taxon>Dikarya</taxon>
        <taxon>Ascomycota</taxon>
        <taxon>Pezizomycotina</taxon>
        <taxon>Eurotiomycetes</taxon>
        <taxon>Eurotiomycetidae</taxon>
        <taxon>Eurotiales</taxon>
        <taxon>Aspergillaceae</taxon>
        <taxon>Penicillium</taxon>
    </lineage>
</organism>
<evidence type="ECO:0000256" key="1">
    <source>
        <dbReference type="SAM" id="MobiDB-lite"/>
    </source>
</evidence>
<dbReference type="InterPro" id="IPR011009">
    <property type="entry name" value="Kinase-like_dom_sf"/>
</dbReference>
<reference evidence="2" key="1">
    <citation type="journal article" date="2023" name="IMA Fungus">
        <title>Comparative genomic study of the Penicillium genus elucidates a diverse pangenome and 15 lateral gene transfer events.</title>
        <authorList>
            <person name="Petersen C."/>
            <person name="Sorensen T."/>
            <person name="Nielsen M.R."/>
            <person name="Sondergaard T.E."/>
            <person name="Sorensen J.L."/>
            <person name="Fitzpatrick D.A."/>
            <person name="Frisvad J.C."/>
            <person name="Nielsen K.L."/>
        </authorList>
    </citation>
    <scope>NUCLEOTIDE SEQUENCE</scope>
    <source>
        <strain evidence="2">IBT 17514</strain>
    </source>
</reference>